<gene>
    <name evidence="2" type="ORF">Ctma_0598</name>
</gene>
<evidence type="ECO:0000256" key="1">
    <source>
        <dbReference type="SAM" id="Phobius"/>
    </source>
</evidence>
<keyword evidence="1" id="KW-1133">Transmembrane helix</keyword>
<name>A0AAU6PFU5_9GAMM</name>
<sequence>MDTLKISNKLTELGMKKIQSDFIAEAINDKNKEVVTKDDIKNLKELMYLAIAVGGATFGYVISKLG</sequence>
<organism evidence="2">
    <name type="scientific">Catillopecten margaritatus gill symbiont</name>
    <dbReference type="NCBI Taxonomy" id="3083288"/>
    <lineage>
        <taxon>Bacteria</taxon>
        <taxon>Pseudomonadati</taxon>
        <taxon>Pseudomonadota</taxon>
        <taxon>Gammaproteobacteria</taxon>
        <taxon>sulfur-oxidizing symbionts</taxon>
    </lineage>
</organism>
<keyword evidence="1" id="KW-0472">Membrane</keyword>
<feature type="transmembrane region" description="Helical" evidence="1">
    <location>
        <begin position="46"/>
        <end position="63"/>
    </location>
</feature>
<proteinExistence type="predicted"/>
<reference evidence="2" key="1">
    <citation type="submission" date="2023-10" db="EMBL/GenBank/DDBJ databases">
        <title>The first scallop-associated chemosynthetic bacterial symbiont.</title>
        <authorList>
            <person name="Lin Y.-T."/>
            <person name="Sun J."/>
            <person name="Ip J.C.-H."/>
            <person name="He X."/>
            <person name="Gao Z.-M."/>
            <person name="Perez M."/>
            <person name="Xu T."/>
            <person name="Qian P.-Y."/>
            <person name="Qiu J.-W."/>
        </authorList>
    </citation>
    <scope>NUCLEOTIDE SEQUENCE</scope>
    <source>
        <strain evidence="2">Gill1</strain>
    </source>
</reference>
<accession>A0AAU6PFU5</accession>
<evidence type="ECO:0000313" key="2">
    <source>
        <dbReference type="EMBL" id="WXT99892.1"/>
    </source>
</evidence>
<keyword evidence="1" id="KW-0812">Transmembrane</keyword>
<protein>
    <submittedName>
        <fullName evidence="2">Uncharacterized protein</fullName>
    </submittedName>
</protein>
<dbReference type="AlphaFoldDB" id="A0AAU6PFU5"/>
<dbReference type="EMBL" id="CP138327">
    <property type="protein sequence ID" value="WXT99892.1"/>
    <property type="molecule type" value="Genomic_DNA"/>
</dbReference>